<evidence type="ECO:0000256" key="7">
    <source>
        <dbReference type="ARBA" id="ARBA00023204"/>
    </source>
</evidence>
<dbReference type="InterPro" id="IPR036775">
    <property type="entry name" value="DNA_pol_Y-fam_lit_finger_sf"/>
</dbReference>
<dbReference type="Gene3D" id="3.40.1170.60">
    <property type="match status" value="1"/>
</dbReference>
<dbReference type="GeneID" id="26906643"/>
<dbReference type="Pfam" id="PF00817">
    <property type="entry name" value="IMS"/>
    <property type="match status" value="1"/>
</dbReference>
<feature type="region of interest" description="Disordered" evidence="9">
    <location>
        <begin position="622"/>
        <end position="810"/>
    </location>
</feature>
<accession>A0A0N0DTZ3</accession>
<feature type="compositionally biased region" description="Acidic residues" evidence="9">
    <location>
        <begin position="348"/>
        <end position="359"/>
    </location>
</feature>
<dbReference type="PANTHER" id="PTHR45873">
    <property type="entry name" value="DNA POLYMERASE ETA"/>
    <property type="match status" value="1"/>
</dbReference>
<proteinExistence type="predicted"/>
<comment type="subcellular location">
    <subcellularLocation>
        <location evidence="1">Nucleus</location>
    </subcellularLocation>
</comment>
<keyword evidence="12" id="KW-1185">Reference proteome</keyword>
<dbReference type="OMA" id="AGELWHR"/>
<feature type="domain" description="UmuC" evidence="10">
    <location>
        <begin position="17"/>
        <end position="309"/>
    </location>
</feature>
<dbReference type="GO" id="GO:0035861">
    <property type="term" value="C:site of double-strand break"/>
    <property type="evidence" value="ECO:0007669"/>
    <property type="project" value="TreeGrafter"/>
</dbReference>
<sequence>MPSSPPPPIPPPDMRCIAHLDMDCFYAQVEAVRLGVDCRTTPFVCVQWGSFIAVNYPARALGVRRFRQTLEDVRKEHPDLKMGHIATYMIGELEYGYPDAPRINTHKVSLEPYRHASRLIFAILRSEPGVVVGKAGIDEAYIDVTEAAQRELAAVRAAAGGPDVALDALRDVMEPSTRLIGDRRAEMQAWFGERGTSLEAVFDAPMRALLRGERGRAVEGSRGFCVDGDDGAYAARCLLLCAASRVVHRLRQRIYAELHYDCSAGIAHNRVLAKCISATHKPNQQTLLLPDRSASALFELPLTRLRGFGGKFGAAVSAVCGGATDCRDLWMVPLPQLYALDSSAFAPGDDDDGGDDEDGGGSVAHARTKQRRIDATEPDRVIHGGGDRSPSGVAEYTFFRLRGVHGDKVADPALPRSMEASKIFHPSCESWRAARLWMPPLAAELWHRFRHYESCYYKSGRSVVVYFSTYVTEDERRHGWRSQSYRRHTALPVEIDGAAMLAEYGLRELEMLMRDVTKVDIVPFKWNWKSSRAPSTEHLDVSTAATTAATATCEEERQEATAPYDTEDDSKVPMPPLRVIGLSIIGLRFRSAGDEGAEGQNGGAAAVELPQRSLKDMFADISATHGASSKETTQRSSSEGRERKRARPAVDDALSVVEVDSGDEADDEVFDKGEQRPVDSSSAHINNDDEAEKKGLADSKSGGCKSHSSGGVASPPLLPPAPAPARRTLEDFFHHSPSAAAIKANAKSAKVTPAEEGDGDGADTAEVNLMDRHHHLLRSSTSVVEVSSDDDETQEGEATRRGKEKPHDSR</sequence>
<dbReference type="FunFam" id="3.40.1170.60:FF:000008">
    <property type="entry name" value="DNA polymerase eta subunit"/>
    <property type="match status" value="1"/>
</dbReference>
<comment type="caution">
    <text evidence="11">The sequence shown here is derived from an EMBL/GenBank/DDBJ whole genome shotgun (WGS) entry which is preliminary data.</text>
</comment>
<evidence type="ECO:0000256" key="2">
    <source>
        <dbReference type="ARBA" id="ARBA00022679"/>
    </source>
</evidence>
<dbReference type="Proteomes" id="UP000037923">
    <property type="component" value="Unassembled WGS sequence"/>
</dbReference>
<dbReference type="GO" id="GO:0070987">
    <property type="term" value="P:error-free translesion synthesis"/>
    <property type="evidence" value="ECO:0007669"/>
    <property type="project" value="UniProtKB-ARBA"/>
</dbReference>
<feature type="compositionally biased region" description="Basic and acidic residues" evidence="9">
    <location>
        <begin position="371"/>
        <end position="386"/>
    </location>
</feature>
<feature type="region of interest" description="Disordered" evidence="9">
    <location>
        <begin position="550"/>
        <end position="573"/>
    </location>
</feature>
<dbReference type="SUPFAM" id="SSF100879">
    <property type="entry name" value="Lesion bypass DNA polymerase (Y-family), little finger domain"/>
    <property type="match status" value="1"/>
</dbReference>
<keyword evidence="2" id="KW-0808">Transferase</keyword>
<dbReference type="GO" id="GO:0005657">
    <property type="term" value="C:replication fork"/>
    <property type="evidence" value="ECO:0007669"/>
    <property type="project" value="UniProtKB-ARBA"/>
</dbReference>
<dbReference type="GO" id="GO:0003684">
    <property type="term" value="F:damaged DNA binding"/>
    <property type="evidence" value="ECO:0007669"/>
    <property type="project" value="InterPro"/>
</dbReference>
<dbReference type="InterPro" id="IPR052230">
    <property type="entry name" value="DNA_polymerase_eta"/>
</dbReference>
<dbReference type="InterPro" id="IPR043502">
    <property type="entry name" value="DNA/RNA_pol_sf"/>
</dbReference>
<dbReference type="AlphaFoldDB" id="A0A0N0DTZ3"/>
<dbReference type="EMBL" id="LGTL01000014">
    <property type="protein sequence ID" value="KPA78188.1"/>
    <property type="molecule type" value="Genomic_DNA"/>
</dbReference>
<dbReference type="InterPro" id="IPR001126">
    <property type="entry name" value="UmuC"/>
</dbReference>
<feature type="compositionally biased region" description="Acidic residues" evidence="9">
    <location>
        <begin position="660"/>
        <end position="669"/>
    </location>
</feature>
<dbReference type="GO" id="GO:0008270">
    <property type="term" value="F:zinc ion binding"/>
    <property type="evidence" value="ECO:0007669"/>
    <property type="project" value="UniProtKB-KW"/>
</dbReference>
<dbReference type="GO" id="GO:0006281">
    <property type="term" value="P:DNA repair"/>
    <property type="evidence" value="ECO:0007669"/>
    <property type="project" value="UniProtKB-KW"/>
</dbReference>
<evidence type="ECO:0000256" key="5">
    <source>
        <dbReference type="ARBA" id="ARBA00022771"/>
    </source>
</evidence>
<evidence type="ECO:0000256" key="3">
    <source>
        <dbReference type="ARBA" id="ARBA00022723"/>
    </source>
</evidence>
<evidence type="ECO:0000256" key="1">
    <source>
        <dbReference type="ARBA" id="ARBA00004123"/>
    </source>
</evidence>
<dbReference type="RefSeq" id="XP_015656627.1">
    <property type="nucleotide sequence ID" value="XM_015804649.1"/>
</dbReference>
<dbReference type="PANTHER" id="PTHR45873:SF1">
    <property type="entry name" value="DNA POLYMERASE ETA"/>
    <property type="match status" value="1"/>
</dbReference>
<evidence type="ECO:0000313" key="11">
    <source>
        <dbReference type="EMBL" id="KPA78188.1"/>
    </source>
</evidence>
<dbReference type="InterPro" id="IPR043128">
    <property type="entry name" value="Rev_trsase/Diguanyl_cyclase"/>
</dbReference>
<keyword evidence="8" id="KW-0539">Nucleus</keyword>
<keyword evidence="5" id="KW-0863">Zinc-finger</keyword>
<dbReference type="OrthoDB" id="5723at2759"/>
<reference evidence="11 12" key="1">
    <citation type="submission" date="2015-07" db="EMBL/GenBank/DDBJ databases">
        <title>High-quality genome of monoxenous trypanosomatid Leptomonas pyrrhocoris.</title>
        <authorList>
            <person name="Flegontov P."/>
            <person name="Butenko A."/>
            <person name="Firsov S."/>
            <person name="Vlcek C."/>
            <person name="Logacheva M.D."/>
            <person name="Field M."/>
            <person name="Filatov D."/>
            <person name="Flegontova O."/>
            <person name="Gerasimov E."/>
            <person name="Jackson A.P."/>
            <person name="Kelly S."/>
            <person name="Opperdoes F."/>
            <person name="O'Reilly A."/>
            <person name="Votypka J."/>
            <person name="Yurchenko V."/>
            <person name="Lukes J."/>
        </authorList>
    </citation>
    <scope>NUCLEOTIDE SEQUENCE [LARGE SCALE GENOMIC DNA]</scope>
    <source>
        <strain evidence="11">H10</strain>
    </source>
</reference>
<evidence type="ECO:0000256" key="4">
    <source>
        <dbReference type="ARBA" id="ARBA00022763"/>
    </source>
</evidence>
<evidence type="ECO:0000256" key="8">
    <source>
        <dbReference type="ARBA" id="ARBA00023242"/>
    </source>
</evidence>
<gene>
    <name evidence="11" type="ORF">ABB37_06354</name>
</gene>
<protein>
    <submittedName>
        <fullName evidence="11">Putative DNA polymerase eta</fullName>
    </submittedName>
</protein>
<feature type="region of interest" description="Disordered" evidence="9">
    <location>
        <begin position="348"/>
        <end position="388"/>
    </location>
</feature>
<evidence type="ECO:0000313" key="12">
    <source>
        <dbReference type="Proteomes" id="UP000037923"/>
    </source>
</evidence>
<evidence type="ECO:0000259" key="10">
    <source>
        <dbReference type="PROSITE" id="PS50173"/>
    </source>
</evidence>
<dbReference type="FunFam" id="3.30.70.270:FF:000102">
    <property type="entry name" value="Putative DNA polymerase eta"/>
    <property type="match status" value="1"/>
</dbReference>
<feature type="compositionally biased region" description="Polar residues" evidence="9">
    <location>
        <begin position="625"/>
        <end position="637"/>
    </location>
</feature>
<keyword evidence="4" id="KW-0227">DNA damage</keyword>
<dbReference type="GO" id="GO:0009314">
    <property type="term" value="P:response to radiation"/>
    <property type="evidence" value="ECO:0007669"/>
    <property type="project" value="TreeGrafter"/>
</dbReference>
<evidence type="ECO:0000256" key="6">
    <source>
        <dbReference type="ARBA" id="ARBA00022833"/>
    </source>
</evidence>
<dbReference type="GO" id="GO:0042276">
    <property type="term" value="P:error-prone translesion synthesis"/>
    <property type="evidence" value="ECO:0007669"/>
    <property type="project" value="TreeGrafter"/>
</dbReference>
<dbReference type="SUPFAM" id="SSF56672">
    <property type="entry name" value="DNA/RNA polymerases"/>
    <property type="match status" value="1"/>
</dbReference>
<dbReference type="Gene3D" id="3.30.70.270">
    <property type="match status" value="1"/>
</dbReference>
<feature type="compositionally biased region" description="Low complexity" evidence="9">
    <location>
        <begin position="699"/>
        <end position="711"/>
    </location>
</feature>
<evidence type="ECO:0000256" key="9">
    <source>
        <dbReference type="SAM" id="MobiDB-lite"/>
    </source>
</evidence>
<keyword evidence="3" id="KW-0479">Metal-binding</keyword>
<dbReference type="GO" id="GO:0003887">
    <property type="term" value="F:DNA-directed DNA polymerase activity"/>
    <property type="evidence" value="ECO:0007669"/>
    <property type="project" value="TreeGrafter"/>
</dbReference>
<feature type="compositionally biased region" description="Basic and acidic residues" evidence="9">
    <location>
        <begin position="797"/>
        <end position="810"/>
    </location>
</feature>
<keyword evidence="6" id="KW-0862">Zinc</keyword>
<dbReference type="VEuPathDB" id="TriTrypDB:LpyrH10_14_0690"/>
<dbReference type="GO" id="GO:0005634">
    <property type="term" value="C:nucleus"/>
    <property type="evidence" value="ECO:0007669"/>
    <property type="project" value="UniProtKB-SubCell"/>
</dbReference>
<dbReference type="GO" id="GO:0051276">
    <property type="term" value="P:chromosome organization"/>
    <property type="evidence" value="ECO:0007669"/>
    <property type="project" value="UniProtKB-ARBA"/>
</dbReference>
<organism evidence="11 12">
    <name type="scientific">Leptomonas pyrrhocoris</name>
    <name type="common">Firebug parasite</name>
    <dbReference type="NCBI Taxonomy" id="157538"/>
    <lineage>
        <taxon>Eukaryota</taxon>
        <taxon>Discoba</taxon>
        <taxon>Euglenozoa</taxon>
        <taxon>Kinetoplastea</taxon>
        <taxon>Metakinetoplastina</taxon>
        <taxon>Trypanosomatida</taxon>
        <taxon>Trypanosomatidae</taxon>
        <taxon>Leishmaniinae</taxon>
        <taxon>Leptomonas</taxon>
    </lineage>
</organism>
<keyword evidence="7" id="KW-0234">DNA repair</keyword>
<name>A0A0N0DTZ3_LEPPY</name>
<feature type="compositionally biased region" description="Low complexity" evidence="9">
    <location>
        <begin position="736"/>
        <end position="750"/>
    </location>
</feature>
<dbReference type="PROSITE" id="PS50173">
    <property type="entry name" value="UMUC"/>
    <property type="match status" value="1"/>
</dbReference>